<dbReference type="EMBL" id="VJMJ01000164">
    <property type="protein sequence ID" value="KAF0729401.1"/>
    <property type="molecule type" value="Genomic_DNA"/>
</dbReference>
<evidence type="ECO:0000313" key="2">
    <source>
        <dbReference type="Proteomes" id="UP000481153"/>
    </source>
</evidence>
<name>A0A6G0WPS9_9STRA</name>
<sequence length="512" mass="58430">MQLGEDGVSSPENAKRLFETDRKRKYRANKLNELIELEAQSRRLGAYLAQLQAKNRARQLARSKGENKTLRFQVNQSQCLMQMLSLWAQINERPQRALSHQTTWIETTLLTHPITRRQGIEWLSERVYHQACRVLPLNYPNRGRVDDDIGLDVLRSDDLDEDGVTISALKTHYRFSTCANYKSAAQVHWSDLIGAVSAFTNELIDRVDDRFLYYYHTNHRLGTSTLTIAGLFQDKDKVVVTNCFVAKDELFPLSENGLRPHGFNWTVYEAITPDLTLVHNLAVQYTPITAKGKLIPLEKIGQLFGRSAEGVQYRETYIEQIRNAAEASFVSLNKPMIKRLSDLDDLDEDGSTIAALETRYRHSTSTDYYSAASSHWETLLGVNSRISKELIERVGDRFMYYHHKYHFIGTNMLCIAGDELFQHPQNVLRPHGFSWTVFEEIAPGFTRIHNFAIQYTPITANGNVISLDTIGRLFGRPLLGSQNRNAYIEQIRSAAEAAFVGSHKAIAQESRN</sequence>
<proteinExistence type="predicted"/>
<comment type="caution">
    <text evidence="1">The sequence shown here is derived from an EMBL/GenBank/DDBJ whole genome shotgun (WGS) entry which is preliminary data.</text>
</comment>
<accession>A0A6G0WPS9</accession>
<protein>
    <submittedName>
        <fullName evidence="1">Uncharacterized protein</fullName>
    </submittedName>
</protein>
<keyword evidence="2" id="KW-1185">Reference proteome</keyword>
<dbReference type="AlphaFoldDB" id="A0A6G0WPS9"/>
<dbReference type="Proteomes" id="UP000481153">
    <property type="component" value="Unassembled WGS sequence"/>
</dbReference>
<gene>
    <name evidence="1" type="ORF">Ae201684_012902</name>
</gene>
<reference evidence="1 2" key="1">
    <citation type="submission" date="2019-07" db="EMBL/GenBank/DDBJ databases">
        <title>Genomics analysis of Aphanomyces spp. identifies a new class of oomycete effector associated with host adaptation.</title>
        <authorList>
            <person name="Gaulin E."/>
        </authorList>
    </citation>
    <scope>NUCLEOTIDE SEQUENCE [LARGE SCALE GENOMIC DNA]</scope>
    <source>
        <strain evidence="1 2">ATCC 201684</strain>
    </source>
</reference>
<evidence type="ECO:0000313" key="1">
    <source>
        <dbReference type="EMBL" id="KAF0729401.1"/>
    </source>
</evidence>
<dbReference type="VEuPathDB" id="FungiDB:AeMF1_014445"/>
<organism evidence="1 2">
    <name type="scientific">Aphanomyces euteiches</name>
    <dbReference type="NCBI Taxonomy" id="100861"/>
    <lineage>
        <taxon>Eukaryota</taxon>
        <taxon>Sar</taxon>
        <taxon>Stramenopiles</taxon>
        <taxon>Oomycota</taxon>
        <taxon>Saprolegniomycetes</taxon>
        <taxon>Saprolegniales</taxon>
        <taxon>Verrucalvaceae</taxon>
        <taxon>Aphanomyces</taxon>
    </lineage>
</organism>
<dbReference type="VEuPathDB" id="FungiDB:AeMF1_014446"/>